<feature type="compositionally biased region" description="Basic residues" evidence="8">
    <location>
        <begin position="164"/>
        <end position="177"/>
    </location>
</feature>
<organism evidence="10">
    <name type="scientific">Fopius arisanus</name>
    <dbReference type="NCBI Taxonomy" id="64838"/>
    <lineage>
        <taxon>Eukaryota</taxon>
        <taxon>Metazoa</taxon>
        <taxon>Ecdysozoa</taxon>
        <taxon>Arthropoda</taxon>
        <taxon>Hexapoda</taxon>
        <taxon>Insecta</taxon>
        <taxon>Pterygota</taxon>
        <taxon>Neoptera</taxon>
        <taxon>Endopterygota</taxon>
        <taxon>Hymenoptera</taxon>
        <taxon>Apocrita</taxon>
        <taxon>Ichneumonoidea</taxon>
        <taxon>Braconidae</taxon>
        <taxon>Opiinae</taxon>
        <taxon>Fopius</taxon>
    </lineage>
</organism>
<dbReference type="Gene3D" id="1.10.10.10">
    <property type="entry name" value="Winged helix-like DNA-binding domain superfamily/Winged helix DNA-binding domain"/>
    <property type="match status" value="1"/>
</dbReference>
<dbReference type="PANTHER" id="PTHR11467">
    <property type="entry name" value="HISTONE H1"/>
    <property type="match status" value="1"/>
</dbReference>
<dbReference type="InterPro" id="IPR005819">
    <property type="entry name" value="H1/H5"/>
</dbReference>
<feature type="compositionally biased region" description="Basic residues" evidence="8">
    <location>
        <begin position="214"/>
        <end position="237"/>
    </location>
</feature>
<evidence type="ECO:0000256" key="4">
    <source>
        <dbReference type="ARBA" id="ARBA00022454"/>
    </source>
</evidence>
<comment type="similarity">
    <text evidence="7">Belongs to the histone H1/H5 family.</text>
</comment>
<keyword evidence="6 7" id="KW-0539">Nucleus</keyword>
<accession>A0A0C9R045</accession>
<feature type="region of interest" description="Disordered" evidence="8">
    <location>
        <begin position="23"/>
        <end position="57"/>
    </location>
</feature>
<evidence type="ECO:0000256" key="8">
    <source>
        <dbReference type="SAM" id="MobiDB-lite"/>
    </source>
</evidence>
<feature type="non-terminal residue" evidence="10">
    <location>
        <position position="1"/>
    </location>
</feature>
<keyword evidence="4 7" id="KW-0158">Chromosome</keyword>
<feature type="domain" description="H15" evidence="9">
    <location>
        <begin position="52"/>
        <end position="126"/>
    </location>
</feature>
<evidence type="ECO:0000256" key="7">
    <source>
        <dbReference type="RuleBase" id="RU003894"/>
    </source>
</evidence>
<dbReference type="Pfam" id="PF00538">
    <property type="entry name" value="Linker_histone"/>
    <property type="match status" value="1"/>
</dbReference>
<dbReference type="InterPro" id="IPR036388">
    <property type="entry name" value="WH-like_DNA-bd_sf"/>
</dbReference>
<gene>
    <name evidence="10" type="primary">His1.3_1</name>
    <name evidence="10" type="ORF">g.30941</name>
</gene>
<dbReference type="GO" id="GO:0006334">
    <property type="term" value="P:nucleosome assembly"/>
    <property type="evidence" value="ECO:0007669"/>
    <property type="project" value="InterPro"/>
</dbReference>
<feature type="compositionally biased region" description="Basic residues" evidence="8">
    <location>
        <begin position="40"/>
        <end position="51"/>
    </location>
</feature>
<dbReference type="InterPro" id="IPR005818">
    <property type="entry name" value="Histone_H1/H5_H15"/>
</dbReference>
<dbReference type="FunFam" id="1.10.10.10:FF:000140">
    <property type="entry name" value="Histone H1.0"/>
    <property type="match status" value="1"/>
</dbReference>
<dbReference type="PRINTS" id="PR00624">
    <property type="entry name" value="HISTONEH5"/>
</dbReference>
<dbReference type="GO" id="GO:0003690">
    <property type="term" value="F:double-stranded DNA binding"/>
    <property type="evidence" value="ECO:0007669"/>
    <property type="project" value="TreeGrafter"/>
</dbReference>
<evidence type="ECO:0000256" key="2">
    <source>
        <dbReference type="ARBA" id="ARBA00004123"/>
    </source>
</evidence>
<dbReference type="GO" id="GO:0030261">
    <property type="term" value="P:chromosome condensation"/>
    <property type="evidence" value="ECO:0007669"/>
    <property type="project" value="TreeGrafter"/>
</dbReference>
<dbReference type="GO" id="GO:0030527">
    <property type="term" value="F:structural constituent of chromatin"/>
    <property type="evidence" value="ECO:0007669"/>
    <property type="project" value="InterPro"/>
</dbReference>
<dbReference type="PANTHER" id="PTHR11467:SF20">
    <property type="entry name" value="H15 DOMAIN-CONTAINING PROTEIN-RELATED"/>
    <property type="match status" value="1"/>
</dbReference>
<evidence type="ECO:0000259" key="9">
    <source>
        <dbReference type="PROSITE" id="PS51504"/>
    </source>
</evidence>
<dbReference type="EMBL" id="GBYB01001330">
    <property type="protein sequence ID" value="JAG71097.1"/>
    <property type="molecule type" value="Transcribed_RNA"/>
</dbReference>
<sequence length="237" mass="24851">PVQPTRYPAFYIQLKMADKTASPVAASTASPAPKTEAVKKAAKARNPKPKPTHPSTADMVNTAVKTLAERNGSSLQAIKKYIAANYKIDTEKHALFIKKYLKSAVAAGTLVQTKGKGASGSFKLAVKKTDASKPKAKPKAAKKEGSPTKAAVKKPVKKTEAAKPKAKKAASPKKTAAKKPVEKKAAKPKVTKAAAKPKSPKAKKATKVPTAKPKAPKPKKAVAPKAKPAAKKTAQKK</sequence>
<comment type="function">
    <text evidence="1">Histones H1 are necessary for the condensation of nucleosome chains into higher-order structures.</text>
</comment>
<feature type="compositionally biased region" description="Low complexity" evidence="8">
    <location>
        <begin position="23"/>
        <end position="35"/>
    </location>
</feature>
<evidence type="ECO:0000313" key="10">
    <source>
        <dbReference type="EMBL" id="JAG71097.1"/>
    </source>
</evidence>
<name>A0A0C9R045_9HYME</name>
<dbReference type="GO" id="GO:0005634">
    <property type="term" value="C:nucleus"/>
    <property type="evidence" value="ECO:0007669"/>
    <property type="project" value="UniProtKB-SubCell"/>
</dbReference>
<protein>
    <submittedName>
        <fullName evidence="10">His1.3_1 protein</fullName>
    </submittedName>
</protein>
<dbReference type="AlphaFoldDB" id="A0A0C9R045"/>
<dbReference type="GO" id="GO:0000786">
    <property type="term" value="C:nucleosome"/>
    <property type="evidence" value="ECO:0007669"/>
    <property type="project" value="InterPro"/>
</dbReference>
<dbReference type="PROSITE" id="PS51504">
    <property type="entry name" value="H15"/>
    <property type="match status" value="1"/>
</dbReference>
<evidence type="ECO:0000256" key="3">
    <source>
        <dbReference type="ARBA" id="ARBA00004286"/>
    </source>
</evidence>
<dbReference type="SUPFAM" id="SSF46785">
    <property type="entry name" value="Winged helix' DNA-binding domain"/>
    <property type="match status" value="1"/>
</dbReference>
<keyword evidence="5 7" id="KW-0238">DNA-binding</keyword>
<dbReference type="GO" id="GO:0031492">
    <property type="term" value="F:nucleosomal DNA binding"/>
    <property type="evidence" value="ECO:0007669"/>
    <property type="project" value="TreeGrafter"/>
</dbReference>
<dbReference type="InterPro" id="IPR036390">
    <property type="entry name" value="WH_DNA-bd_sf"/>
</dbReference>
<evidence type="ECO:0000256" key="5">
    <source>
        <dbReference type="ARBA" id="ARBA00023125"/>
    </source>
</evidence>
<comment type="subcellular location">
    <subcellularLocation>
        <location evidence="3">Chromosome</location>
    </subcellularLocation>
    <subcellularLocation>
        <location evidence="2 7">Nucleus</location>
    </subcellularLocation>
</comment>
<evidence type="ECO:0000256" key="6">
    <source>
        <dbReference type="ARBA" id="ARBA00023242"/>
    </source>
</evidence>
<proteinExistence type="inferred from homology"/>
<dbReference type="GO" id="GO:0045910">
    <property type="term" value="P:negative regulation of DNA recombination"/>
    <property type="evidence" value="ECO:0007669"/>
    <property type="project" value="TreeGrafter"/>
</dbReference>
<dbReference type="SMART" id="SM00526">
    <property type="entry name" value="H15"/>
    <property type="match status" value="1"/>
</dbReference>
<reference evidence="10" key="1">
    <citation type="submission" date="2015-01" db="EMBL/GenBank/DDBJ databases">
        <title>Transcriptome Assembly of Fopius arisanus.</title>
        <authorList>
            <person name="Geib S."/>
        </authorList>
    </citation>
    <scope>NUCLEOTIDE SEQUENCE</scope>
</reference>
<feature type="region of interest" description="Disordered" evidence="8">
    <location>
        <begin position="126"/>
        <end position="237"/>
    </location>
</feature>
<dbReference type="CDD" id="cd00073">
    <property type="entry name" value="H15"/>
    <property type="match status" value="1"/>
</dbReference>
<evidence type="ECO:0000256" key="1">
    <source>
        <dbReference type="ARBA" id="ARBA00002809"/>
    </source>
</evidence>